<dbReference type="Pfam" id="PF02082">
    <property type="entry name" value="Rrf2"/>
    <property type="match status" value="1"/>
</dbReference>
<keyword evidence="1" id="KW-0238">DNA-binding</keyword>
<reference evidence="2 3" key="1">
    <citation type="submission" date="2018-06" db="EMBL/GenBank/DDBJ databases">
        <title>Extensive metabolic versatility and redundancy in microbially diverse, dynamic hydrothermal sediments.</title>
        <authorList>
            <person name="Dombrowski N."/>
            <person name="Teske A."/>
            <person name="Baker B.J."/>
        </authorList>
    </citation>
    <scope>NUCLEOTIDE SEQUENCE [LARGE SCALE GENOMIC DNA]</scope>
    <source>
        <strain evidence="2">B3_G15</strain>
    </source>
</reference>
<dbReference type="EMBL" id="QMQA01000096">
    <property type="protein sequence ID" value="RLE13437.1"/>
    <property type="molecule type" value="Genomic_DNA"/>
</dbReference>
<name>A0A662DG25_UNCAE</name>
<dbReference type="AlphaFoldDB" id="A0A662DG25"/>
<dbReference type="InterPro" id="IPR000944">
    <property type="entry name" value="Tscrpt_reg_Rrf2"/>
</dbReference>
<accession>A0A662DG25</accession>
<comment type="caution">
    <text evidence="2">The sequence shown here is derived from an EMBL/GenBank/DDBJ whole genome shotgun (WGS) entry which is preliminary data.</text>
</comment>
<evidence type="ECO:0000256" key="1">
    <source>
        <dbReference type="ARBA" id="ARBA00023125"/>
    </source>
</evidence>
<dbReference type="Gene3D" id="1.10.10.10">
    <property type="entry name" value="Winged helix-like DNA-binding domain superfamily/Winged helix DNA-binding domain"/>
    <property type="match status" value="1"/>
</dbReference>
<dbReference type="InterPro" id="IPR036390">
    <property type="entry name" value="WH_DNA-bd_sf"/>
</dbReference>
<dbReference type="GO" id="GO:0003677">
    <property type="term" value="F:DNA binding"/>
    <property type="evidence" value="ECO:0007669"/>
    <property type="project" value="UniProtKB-KW"/>
</dbReference>
<evidence type="ECO:0000313" key="3">
    <source>
        <dbReference type="Proteomes" id="UP000280417"/>
    </source>
</evidence>
<dbReference type="Proteomes" id="UP000280417">
    <property type="component" value="Unassembled WGS sequence"/>
</dbReference>
<dbReference type="SUPFAM" id="SSF46785">
    <property type="entry name" value="Winged helix' DNA-binding domain"/>
    <property type="match status" value="1"/>
</dbReference>
<dbReference type="NCBIfam" id="TIGR00738">
    <property type="entry name" value="rrf2_super"/>
    <property type="match status" value="1"/>
</dbReference>
<gene>
    <name evidence="2" type="ORF">DRJ04_04340</name>
</gene>
<dbReference type="InterPro" id="IPR036388">
    <property type="entry name" value="WH-like_DNA-bd_sf"/>
</dbReference>
<dbReference type="PROSITE" id="PS51197">
    <property type="entry name" value="HTH_RRF2_2"/>
    <property type="match status" value="1"/>
</dbReference>
<protein>
    <submittedName>
        <fullName evidence="2">Rrf2 family transcriptional regulator</fullName>
    </submittedName>
</protein>
<organism evidence="2 3">
    <name type="scientific">Aerophobetes bacterium</name>
    <dbReference type="NCBI Taxonomy" id="2030807"/>
    <lineage>
        <taxon>Bacteria</taxon>
        <taxon>Candidatus Aerophobota</taxon>
    </lineage>
</organism>
<dbReference type="GO" id="GO:0003700">
    <property type="term" value="F:DNA-binding transcription factor activity"/>
    <property type="evidence" value="ECO:0007669"/>
    <property type="project" value="TreeGrafter"/>
</dbReference>
<dbReference type="PANTHER" id="PTHR33221">
    <property type="entry name" value="WINGED HELIX-TURN-HELIX TRANSCRIPTIONAL REGULATOR, RRF2 FAMILY"/>
    <property type="match status" value="1"/>
</dbReference>
<proteinExistence type="predicted"/>
<sequence>MKISTKGRYGVRAMFELAKNYGSYPVSVKTISQRQEIPLSYLEQILNQLNKAKLVRSVRGPGGGFILARKPEDIKIIDIILVLEESLSPVFCVDESENSQCKRINSCVAYFLWKKLDKKIREVLEGTTLKDLCEWAKDLSTAVDHDYMFYI</sequence>
<dbReference type="GO" id="GO:0005829">
    <property type="term" value="C:cytosol"/>
    <property type="evidence" value="ECO:0007669"/>
    <property type="project" value="TreeGrafter"/>
</dbReference>
<dbReference type="PANTHER" id="PTHR33221:SF5">
    <property type="entry name" value="HTH-TYPE TRANSCRIPTIONAL REGULATOR ISCR"/>
    <property type="match status" value="1"/>
</dbReference>
<evidence type="ECO:0000313" key="2">
    <source>
        <dbReference type="EMBL" id="RLE13437.1"/>
    </source>
</evidence>